<dbReference type="GO" id="GO:0016020">
    <property type="term" value="C:membrane"/>
    <property type="evidence" value="ECO:0007669"/>
    <property type="project" value="UniProtKB-SubCell"/>
</dbReference>
<dbReference type="GO" id="GO:0008237">
    <property type="term" value="F:metallopeptidase activity"/>
    <property type="evidence" value="ECO:0007669"/>
    <property type="project" value="UniProtKB-KW"/>
</dbReference>
<feature type="domain" description="Peptidase M50" evidence="13">
    <location>
        <begin position="24"/>
        <end position="96"/>
    </location>
</feature>
<dbReference type="PANTHER" id="PTHR39188">
    <property type="entry name" value="MEMBRANE-ASSOCIATED ZINC METALLOPROTEASE M50B"/>
    <property type="match status" value="1"/>
</dbReference>
<feature type="transmembrane region" description="Helical" evidence="12">
    <location>
        <begin position="45"/>
        <end position="63"/>
    </location>
</feature>
<evidence type="ECO:0000256" key="3">
    <source>
        <dbReference type="ARBA" id="ARBA00007931"/>
    </source>
</evidence>
<evidence type="ECO:0000256" key="6">
    <source>
        <dbReference type="ARBA" id="ARBA00022723"/>
    </source>
</evidence>
<dbReference type="AlphaFoldDB" id="Q97JM1"/>
<name>Q97JM1_CLOAB</name>
<feature type="transmembrane region" description="Helical" evidence="12">
    <location>
        <begin position="102"/>
        <end position="126"/>
    </location>
</feature>
<keyword evidence="4" id="KW-0645">Protease</keyword>
<keyword evidence="5 12" id="KW-0812">Transmembrane</keyword>
<evidence type="ECO:0000313" key="14">
    <source>
        <dbReference type="EMBL" id="AAK79224.1"/>
    </source>
</evidence>
<sequence length="284" mass="32824">MFKLSKYFIPYMIILFFIGFRGEIFSVVILVIIHEFTHYLTARMFGFSGFDIEILPFGAVLRLKKIDYATQKEDIIISLSGPILNLILAVIFYVIFKNSGRHIYYSLYFTNLSLGLFNLIPAYPLDGGRIMKEVLSEKIPYRKANEVSIYISIVIGIIFCIFSIVGLFFSVKSINMLVVAFFILFCSFKEKGRMVYIVMGDIIRKKIIFLRKGYIENRMISVSAENNLLNALKVIDKNKYTVVTVLNKEMKVIDLIYEEEMLEALKNYGNITFGKLVELRESND</sequence>
<evidence type="ECO:0000256" key="4">
    <source>
        <dbReference type="ARBA" id="ARBA00022670"/>
    </source>
</evidence>
<evidence type="ECO:0000256" key="1">
    <source>
        <dbReference type="ARBA" id="ARBA00001947"/>
    </source>
</evidence>
<protein>
    <submittedName>
        <fullName evidence="14">Sporulation protein IVFB related protein, predicted metallopeptidase</fullName>
    </submittedName>
</protein>
<accession>Q97JM1</accession>
<evidence type="ECO:0000256" key="11">
    <source>
        <dbReference type="ARBA" id="ARBA00023136"/>
    </source>
</evidence>
<keyword evidence="8" id="KW-0862">Zinc</keyword>
<dbReference type="Proteomes" id="UP000000814">
    <property type="component" value="Chromosome"/>
</dbReference>
<dbReference type="PANTHER" id="PTHR39188:SF3">
    <property type="entry name" value="STAGE IV SPORULATION PROTEIN FB"/>
    <property type="match status" value="1"/>
</dbReference>
<evidence type="ECO:0000256" key="8">
    <source>
        <dbReference type="ARBA" id="ARBA00022833"/>
    </source>
</evidence>
<evidence type="ECO:0000256" key="7">
    <source>
        <dbReference type="ARBA" id="ARBA00022801"/>
    </source>
</evidence>
<feature type="transmembrane region" description="Helical" evidence="12">
    <location>
        <begin position="147"/>
        <end position="168"/>
    </location>
</feature>
<gene>
    <name evidence="14" type="ordered locus">CA_C1253</name>
</gene>
<evidence type="ECO:0000256" key="5">
    <source>
        <dbReference type="ARBA" id="ARBA00022692"/>
    </source>
</evidence>
<dbReference type="GO" id="GO:0046872">
    <property type="term" value="F:metal ion binding"/>
    <property type="evidence" value="ECO:0007669"/>
    <property type="project" value="UniProtKB-KW"/>
</dbReference>
<feature type="transmembrane region" description="Helical" evidence="12">
    <location>
        <begin position="12"/>
        <end position="33"/>
    </location>
</feature>
<reference evidence="14 15" key="1">
    <citation type="journal article" date="2001" name="J. Bacteriol.">
        <title>Genome sequence and comparative analysis of the solvent-producing bacterium Clostridium acetobutylicum.</title>
        <authorList>
            <person name="Nolling J."/>
            <person name="Breton G."/>
            <person name="Omelchenko M.V."/>
            <person name="Makarova K.S."/>
            <person name="Zeng Q."/>
            <person name="Gibson R."/>
            <person name="Lee H.M."/>
            <person name="Dubois J."/>
            <person name="Qiu D."/>
            <person name="Hitti J."/>
            <person name="Wolf Y.I."/>
            <person name="Tatusov R.L."/>
            <person name="Sabathe F."/>
            <person name="Doucette-Stamm L."/>
            <person name="Soucaille P."/>
            <person name="Daly M.J."/>
            <person name="Bennett G.N."/>
            <person name="Koonin E.V."/>
            <person name="Smith D.R."/>
        </authorList>
    </citation>
    <scope>NUCLEOTIDE SEQUENCE [LARGE SCALE GENOMIC DNA]</scope>
    <source>
        <strain evidence="15">ATCC 824 / DSM 792 / JCM 1419 / LMG 5710 / VKM B-1787</strain>
    </source>
</reference>
<dbReference type="EMBL" id="AE001437">
    <property type="protein sequence ID" value="AAK79224.1"/>
    <property type="molecule type" value="Genomic_DNA"/>
</dbReference>
<dbReference type="InterPro" id="IPR008915">
    <property type="entry name" value="Peptidase_M50"/>
</dbReference>
<comment type="subcellular location">
    <subcellularLocation>
        <location evidence="2">Membrane</location>
        <topology evidence="2">Multi-pass membrane protein</topology>
    </subcellularLocation>
</comment>
<dbReference type="GO" id="GO:0006508">
    <property type="term" value="P:proteolysis"/>
    <property type="evidence" value="ECO:0007669"/>
    <property type="project" value="UniProtKB-KW"/>
</dbReference>
<dbReference type="Gene3D" id="3.10.580.10">
    <property type="entry name" value="CBS-domain"/>
    <property type="match status" value="1"/>
</dbReference>
<dbReference type="Pfam" id="PF02163">
    <property type="entry name" value="Peptidase_M50"/>
    <property type="match status" value="2"/>
</dbReference>
<dbReference type="OrthoDB" id="166377at2"/>
<organism evidence="14 15">
    <name type="scientific">Clostridium acetobutylicum (strain ATCC 824 / DSM 792 / JCM 1419 / IAM 19013 / LMG 5710 / NBRC 13948 / NRRL B-527 / VKM B-1787 / 2291 / W)</name>
    <dbReference type="NCBI Taxonomy" id="272562"/>
    <lineage>
        <taxon>Bacteria</taxon>
        <taxon>Bacillati</taxon>
        <taxon>Bacillota</taxon>
        <taxon>Clostridia</taxon>
        <taxon>Eubacteriales</taxon>
        <taxon>Clostridiaceae</taxon>
        <taxon>Clostridium</taxon>
    </lineage>
</organism>
<dbReference type="CDD" id="cd06161">
    <property type="entry name" value="S2P-M50_SpoIVFB"/>
    <property type="match status" value="1"/>
</dbReference>
<keyword evidence="15" id="KW-1185">Reference proteome</keyword>
<evidence type="ECO:0000256" key="12">
    <source>
        <dbReference type="SAM" id="Phobius"/>
    </source>
</evidence>
<dbReference type="HOGENOM" id="CLU_037123_0_1_9"/>
<dbReference type="eggNOG" id="COG1994">
    <property type="taxonomic scope" value="Bacteria"/>
</dbReference>
<dbReference type="PIR" id="E97054">
    <property type="entry name" value="E97054"/>
</dbReference>
<evidence type="ECO:0000256" key="10">
    <source>
        <dbReference type="ARBA" id="ARBA00023049"/>
    </source>
</evidence>
<comment type="similarity">
    <text evidence="3">Belongs to the peptidase M50B family.</text>
</comment>
<keyword evidence="9 12" id="KW-1133">Transmembrane helix</keyword>
<feature type="transmembrane region" description="Helical" evidence="12">
    <location>
        <begin position="75"/>
        <end position="96"/>
    </location>
</feature>
<keyword evidence="10" id="KW-0482">Metalloprotease</keyword>
<keyword evidence="11 12" id="KW-0472">Membrane</keyword>
<dbReference type="PATRIC" id="fig|272562.8.peg.1453"/>
<comment type="cofactor">
    <cofactor evidence="1">
        <name>Zn(2+)</name>
        <dbReference type="ChEBI" id="CHEBI:29105"/>
    </cofactor>
</comment>
<keyword evidence="6" id="KW-0479">Metal-binding</keyword>
<evidence type="ECO:0000259" key="13">
    <source>
        <dbReference type="Pfam" id="PF02163"/>
    </source>
</evidence>
<evidence type="ECO:0000256" key="9">
    <source>
        <dbReference type="ARBA" id="ARBA00022989"/>
    </source>
</evidence>
<feature type="domain" description="Peptidase M50" evidence="13">
    <location>
        <begin position="101"/>
        <end position="158"/>
    </location>
</feature>
<evidence type="ECO:0000256" key="2">
    <source>
        <dbReference type="ARBA" id="ARBA00004141"/>
    </source>
</evidence>
<dbReference type="KEGG" id="cac:CA_C1253"/>
<dbReference type="STRING" id="272562.CA_C1253"/>
<dbReference type="InterPro" id="IPR046342">
    <property type="entry name" value="CBS_dom_sf"/>
</dbReference>
<keyword evidence="7" id="KW-0378">Hydrolase</keyword>
<proteinExistence type="inferred from homology"/>
<evidence type="ECO:0000313" key="15">
    <source>
        <dbReference type="Proteomes" id="UP000000814"/>
    </source>
</evidence>